<proteinExistence type="predicted"/>
<organism evidence="1">
    <name type="scientific">Solanum chilense</name>
    <name type="common">Tomato</name>
    <name type="synonym">Lycopersicon chilense</name>
    <dbReference type="NCBI Taxonomy" id="4083"/>
    <lineage>
        <taxon>Eukaryota</taxon>
        <taxon>Viridiplantae</taxon>
        <taxon>Streptophyta</taxon>
        <taxon>Embryophyta</taxon>
        <taxon>Tracheophyta</taxon>
        <taxon>Spermatophyta</taxon>
        <taxon>Magnoliopsida</taxon>
        <taxon>eudicotyledons</taxon>
        <taxon>Gunneridae</taxon>
        <taxon>Pentapetalae</taxon>
        <taxon>asterids</taxon>
        <taxon>lamiids</taxon>
        <taxon>Solanales</taxon>
        <taxon>Solanaceae</taxon>
        <taxon>Solanoideae</taxon>
        <taxon>Solaneae</taxon>
        <taxon>Solanum</taxon>
        <taxon>Solanum subgen. Lycopersicon</taxon>
    </lineage>
</organism>
<dbReference type="EMBL" id="RXGB01000640">
    <property type="protein sequence ID" value="TMX02511.1"/>
    <property type="molecule type" value="Genomic_DNA"/>
</dbReference>
<accession>A0A6N2CA92</accession>
<sequence>MDPKVKLEKSSGSQNSKPTCDTCGKKHYGKCLVGTKHFFGCGKDGHKVKDCPIIAAREKEGKQVPPIVPGDNVPKKNRVYALRARGSMPADEDDVGMS</sequence>
<dbReference type="AlphaFoldDB" id="A0A6N2CA92"/>
<name>A0A6N2CA92_SOLCI</name>
<protein>
    <recommendedName>
        <fullName evidence="2">CCHC-type domain-containing protein</fullName>
    </recommendedName>
</protein>
<reference evidence="1" key="1">
    <citation type="submission" date="2019-05" db="EMBL/GenBank/DDBJ databases">
        <title>The de novo reference genome and transcriptome assemblies of the wild tomato species Solanum chilense.</title>
        <authorList>
            <person name="Stam R."/>
            <person name="Nosenko T."/>
            <person name="Hoerger A.C."/>
            <person name="Stephan W."/>
            <person name="Seidel M.A."/>
            <person name="Kuhn J.M.M."/>
            <person name="Haberer G."/>
            <person name="Tellier A."/>
        </authorList>
    </citation>
    <scope>NUCLEOTIDE SEQUENCE</scope>
    <source>
        <tissue evidence="1">Mature leaves</tissue>
    </source>
</reference>
<comment type="caution">
    <text evidence="1">The sequence shown here is derived from an EMBL/GenBank/DDBJ whole genome shotgun (WGS) entry which is preliminary data.</text>
</comment>
<gene>
    <name evidence="1" type="ORF">EJD97_021246</name>
</gene>
<evidence type="ECO:0000313" key="1">
    <source>
        <dbReference type="EMBL" id="TMX02511.1"/>
    </source>
</evidence>
<evidence type="ECO:0008006" key="2">
    <source>
        <dbReference type="Google" id="ProtNLM"/>
    </source>
</evidence>